<proteinExistence type="predicted"/>
<comment type="caution">
    <text evidence="1">The sequence shown here is derived from an EMBL/GenBank/DDBJ whole genome shotgun (WGS) entry which is preliminary data.</text>
</comment>
<name>A0A822Y4C7_NELNU</name>
<dbReference type="Proteomes" id="UP000607653">
    <property type="component" value="Unassembled WGS sequence"/>
</dbReference>
<evidence type="ECO:0000313" key="1">
    <source>
        <dbReference type="EMBL" id="DAD27297.1"/>
    </source>
</evidence>
<reference evidence="1 2" key="1">
    <citation type="journal article" date="2020" name="Mol. Biol. Evol.">
        <title>Distinct Expression and Methylation Patterns for Genes with Different Fates following a Single Whole-Genome Duplication in Flowering Plants.</title>
        <authorList>
            <person name="Shi T."/>
            <person name="Rahmani R.S."/>
            <person name="Gugger P.F."/>
            <person name="Wang M."/>
            <person name="Li H."/>
            <person name="Zhang Y."/>
            <person name="Li Z."/>
            <person name="Wang Q."/>
            <person name="Van de Peer Y."/>
            <person name="Marchal K."/>
            <person name="Chen J."/>
        </authorList>
    </citation>
    <scope>NUCLEOTIDE SEQUENCE [LARGE SCALE GENOMIC DNA]</scope>
    <source>
        <tissue evidence="1">Leaf</tissue>
    </source>
</reference>
<keyword evidence="2" id="KW-1185">Reference proteome</keyword>
<protein>
    <submittedName>
        <fullName evidence="1">Uncharacterized protein</fullName>
    </submittedName>
</protein>
<dbReference type="AlphaFoldDB" id="A0A822Y4C7"/>
<evidence type="ECO:0000313" key="2">
    <source>
        <dbReference type="Proteomes" id="UP000607653"/>
    </source>
</evidence>
<sequence length="70" mass="7898">MKLHYKQMLIRVFSGVILGTSRSSGLFQRKTPEQHLIWSRKTPESVAFVERASLGISHGPSPYKTNGIQN</sequence>
<gene>
    <name evidence="1" type="ORF">HUJ06_028765</name>
</gene>
<organism evidence="1 2">
    <name type="scientific">Nelumbo nucifera</name>
    <name type="common">Sacred lotus</name>
    <dbReference type="NCBI Taxonomy" id="4432"/>
    <lineage>
        <taxon>Eukaryota</taxon>
        <taxon>Viridiplantae</taxon>
        <taxon>Streptophyta</taxon>
        <taxon>Embryophyta</taxon>
        <taxon>Tracheophyta</taxon>
        <taxon>Spermatophyta</taxon>
        <taxon>Magnoliopsida</taxon>
        <taxon>Proteales</taxon>
        <taxon>Nelumbonaceae</taxon>
        <taxon>Nelumbo</taxon>
    </lineage>
</organism>
<dbReference type="EMBL" id="DUZY01000002">
    <property type="protein sequence ID" value="DAD27297.1"/>
    <property type="molecule type" value="Genomic_DNA"/>
</dbReference>
<accession>A0A822Y4C7</accession>